<accession>A0A803J873</accession>
<dbReference type="GO" id="GO:0003824">
    <property type="term" value="F:catalytic activity"/>
    <property type="evidence" value="ECO:0007669"/>
    <property type="project" value="InterPro"/>
</dbReference>
<dbReference type="SUPFAM" id="SSF56672">
    <property type="entry name" value="DNA/RNA polymerases"/>
    <property type="match status" value="1"/>
</dbReference>
<dbReference type="InParanoid" id="A0A803J873"/>
<dbReference type="Ensembl" id="ENSXETT00000123104">
    <property type="protein sequence ID" value="ENSXETP00000104010"/>
    <property type="gene ID" value="ENSXETG00000047075"/>
</dbReference>
<keyword evidence="1" id="KW-0175">Coiled coil</keyword>
<feature type="coiled-coil region" evidence="1">
    <location>
        <begin position="299"/>
        <end position="349"/>
    </location>
</feature>
<reference evidence="3" key="2">
    <citation type="submission" date="2021-03" db="UniProtKB">
        <authorList>
            <consortium name="Ensembl"/>
        </authorList>
    </citation>
    <scope>IDENTIFICATION</scope>
</reference>
<evidence type="ECO:0000256" key="1">
    <source>
        <dbReference type="SAM" id="Coils"/>
    </source>
</evidence>
<dbReference type="PROSITE" id="PS50878">
    <property type="entry name" value="RT_POL"/>
    <property type="match status" value="1"/>
</dbReference>
<organism evidence="3">
    <name type="scientific">Xenopus tropicalis</name>
    <name type="common">Western clawed frog</name>
    <name type="synonym">Silurana tropicalis</name>
    <dbReference type="NCBI Taxonomy" id="8364"/>
    <lineage>
        <taxon>Eukaryota</taxon>
        <taxon>Metazoa</taxon>
        <taxon>Chordata</taxon>
        <taxon>Craniata</taxon>
        <taxon>Vertebrata</taxon>
        <taxon>Euteleostomi</taxon>
        <taxon>Amphibia</taxon>
        <taxon>Batrachia</taxon>
        <taxon>Anura</taxon>
        <taxon>Pipoidea</taxon>
        <taxon>Pipidae</taxon>
        <taxon>Xenopodinae</taxon>
        <taxon>Xenopus</taxon>
        <taxon>Silurana</taxon>
    </lineage>
</organism>
<evidence type="ECO:0000313" key="3">
    <source>
        <dbReference type="Ensembl" id="ENSXETP00000104010"/>
    </source>
</evidence>
<proteinExistence type="predicted"/>
<dbReference type="SUPFAM" id="SSF56219">
    <property type="entry name" value="DNase I-like"/>
    <property type="match status" value="1"/>
</dbReference>
<feature type="domain" description="Reverse transcriptase" evidence="2">
    <location>
        <begin position="499"/>
        <end position="773"/>
    </location>
</feature>
<sequence length="785" mass="91782">MGKIKLISINVNGLNEPIKRSQMFNHCNNLGAKIIFMQETHLRDNTTFKFHHRYYDKIFMGNNTEKKTNGVLTAIHKNIPFSVSDIYKRKDGRLYDQKVTLCNIYLPNKNQLKTLKEILNKLSSFKEGIVIMGGDFNIPLNPIIDTSSKKSYLPFSLIRGINQILHTNLLSDIWRILHPQERDYTHYSCVHKNYARIDYIFIEHKWLEIVHKSSIENSFQSDHSPITMIFKLPTIVTNNYNWRLNENLIYKEIHREKVLEKIKLFFIENSEQDTSQHIRWEAHKCTMRGYLISMGAHCKKERKKEINQLLEEINVLETQHKMAQVEETHQKLTEKRKALKNILDLESNKAFLRFKRNIYEYSNKCGKYLANMLKTQFAKSYILKIKNKKQQLVNKTSEIAKCFQTYYANLHNLNKQQTNERTKDKVEVKIKNFLAQLKIPKLDKDTSKNLDMPFTKEELSKVIKELPLGKSPGPDGYTASYYKIFENTLNPILLKMYNTQKRGIPIPDQSQEAHITLIPKPGKDPHECASYRPISLINIDQKFFAKLIANRIKIYLPTLTHPDQSGFIPGREGKNNTIRTLNIIKVMKIRKKEALIISMDAEKAFDRIDWLFMENVLYAMGFGNILIEKIMSLYQNPNAKIRINGSLSDKFLIRNGTRQGCPLSPLLFVLTIETLLLAIRQNKNIKGINISNTEHKVSAFADDLLFYITQPYVTLPNLMDLINTFSQLSNFKINYNKSEILNITIPQYKVQNLKKNFSFKWAKDAIKYLGIYLTQNEKLLYPKNY</sequence>
<dbReference type="InterPro" id="IPR036691">
    <property type="entry name" value="Endo/exonu/phosph_ase_sf"/>
</dbReference>
<dbReference type="PANTHER" id="PTHR31635:SF196">
    <property type="entry name" value="REVERSE TRANSCRIPTASE DOMAIN-CONTAINING PROTEIN-RELATED"/>
    <property type="match status" value="1"/>
</dbReference>
<dbReference type="Gene3D" id="3.60.10.10">
    <property type="entry name" value="Endonuclease/exonuclease/phosphatase"/>
    <property type="match status" value="1"/>
</dbReference>
<dbReference type="Pfam" id="PF03372">
    <property type="entry name" value="Exo_endo_phos"/>
    <property type="match status" value="1"/>
</dbReference>
<dbReference type="AlphaFoldDB" id="A0A803J873"/>
<dbReference type="CDD" id="cd09076">
    <property type="entry name" value="L1-EN"/>
    <property type="match status" value="1"/>
</dbReference>
<dbReference type="InterPro" id="IPR043502">
    <property type="entry name" value="DNA/RNA_pol_sf"/>
</dbReference>
<name>A0A803J873_XENTR</name>
<dbReference type="InterPro" id="IPR005135">
    <property type="entry name" value="Endo/exonuclease/phosphatase"/>
</dbReference>
<dbReference type="GeneTree" id="ENSGT00940000165023"/>
<evidence type="ECO:0000259" key="2">
    <source>
        <dbReference type="PROSITE" id="PS50878"/>
    </source>
</evidence>
<dbReference type="CDD" id="cd01650">
    <property type="entry name" value="RT_nLTR_like"/>
    <property type="match status" value="1"/>
</dbReference>
<protein>
    <recommendedName>
        <fullName evidence="2">Reverse transcriptase domain-containing protein</fullName>
    </recommendedName>
</protein>
<dbReference type="InterPro" id="IPR000477">
    <property type="entry name" value="RT_dom"/>
</dbReference>
<dbReference type="PANTHER" id="PTHR31635">
    <property type="entry name" value="REVERSE TRANSCRIPTASE DOMAIN-CONTAINING PROTEIN-RELATED"/>
    <property type="match status" value="1"/>
</dbReference>
<reference evidence="3" key="1">
    <citation type="journal article" date="2010" name="Science">
        <title>The genome of the Western clawed frog Xenopus tropicalis.</title>
        <authorList>
            <person name="Hellsten U."/>
            <person name="Harland R.M."/>
            <person name="Gilchrist M.J."/>
            <person name="Hendrix D."/>
            <person name="Jurka J."/>
            <person name="Kapitonov V."/>
            <person name="Ovcharenko I."/>
            <person name="Putnam N.H."/>
            <person name="Shu S."/>
            <person name="Taher L."/>
            <person name="Blitz I.L."/>
            <person name="Blumberg B."/>
            <person name="Dichmann D.S."/>
            <person name="Dubchak I."/>
            <person name="Amaya E."/>
            <person name="Detter J.C."/>
            <person name="Fletcher R."/>
            <person name="Gerhard D.S."/>
            <person name="Goodstein D."/>
            <person name="Graves T."/>
            <person name="Grigoriev I.V."/>
            <person name="Grimwood J."/>
            <person name="Kawashima T."/>
            <person name="Lindquist E."/>
            <person name="Lucas S.M."/>
            <person name="Mead P.E."/>
            <person name="Mitros T."/>
            <person name="Ogino H."/>
            <person name="Ohta Y."/>
            <person name="Poliakov A.V."/>
            <person name="Pollet N."/>
            <person name="Robert J."/>
            <person name="Salamov A."/>
            <person name="Sater A.K."/>
            <person name="Schmutz J."/>
            <person name="Terry A."/>
            <person name="Vize P.D."/>
            <person name="Warren W.C."/>
            <person name="Wells D."/>
            <person name="Wills A."/>
            <person name="Wilson R.K."/>
            <person name="Zimmerman L.B."/>
            <person name="Zorn A.M."/>
            <person name="Grainger R."/>
            <person name="Grammer T."/>
            <person name="Khokha M.K."/>
            <person name="Richardson P.M."/>
            <person name="Rokhsar D.S."/>
        </authorList>
    </citation>
    <scope>NUCLEOTIDE SEQUENCE [LARGE SCALE GENOMIC DNA]</scope>
    <source>
        <strain evidence="3">Nigerian</strain>
    </source>
</reference>
<dbReference type="Pfam" id="PF00078">
    <property type="entry name" value="RVT_1"/>
    <property type="match status" value="1"/>
</dbReference>